<evidence type="ECO:0000313" key="1">
    <source>
        <dbReference type="EMBL" id="UXY23843.1"/>
    </source>
</evidence>
<dbReference type="EMBL" id="CP106793">
    <property type="protein sequence ID" value="UXY23843.1"/>
    <property type="molecule type" value="Genomic_DNA"/>
</dbReference>
<evidence type="ECO:0000313" key="2">
    <source>
        <dbReference type="Proteomes" id="UP001061298"/>
    </source>
</evidence>
<proteinExistence type="predicted"/>
<sequence length="45" mass="4730">MGQILVAVATKIGAALAEALILRLAWQLWAAYARHQRTATAPAAA</sequence>
<organism evidence="1 2">
    <name type="scientific">Streptomyces cynarae</name>
    <dbReference type="NCBI Taxonomy" id="2981134"/>
    <lineage>
        <taxon>Bacteria</taxon>
        <taxon>Bacillati</taxon>
        <taxon>Actinomycetota</taxon>
        <taxon>Actinomycetes</taxon>
        <taxon>Kitasatosporales</taxon>
        <taxon>Streptomycetaceae</taxon>
        <taxon>Streptomyces</taxon>
    </lineage>
</organism>
<protein>
    <submittedName>
        <fullName evidence="1">Uncharacterized protein</fullName>
    </submittedName>
</protein>
<keyword evidence="2" id="KW-1185">Reference proteome</keyword>
<gene>
    <name evidence="1" type="ORF">N8I84_37965</name>
</gene>
<accession>A0ABY6ED73</accession>
<dbReference type="Proteomes" id="UP001061298">
    <property type="component" value="Chromosome"/>
</dbReference>
<name>A0ABY6ED73_9ACTN</name>
<reference evidence="1" key="1">
    <citation type="submission" date="2022-10" db="EMBL/GenBank/DDBJ databases">
        <authorList>
            <person name="Mo P."/>
        </authorList>
    </citation>
    <scope>NUCLEOTIDE SEQUENCE</scope>
    <source>
        <strain evidence="1">HUAS 13-4</strain>
    </source>
</reference>
<dbReference type="RefSeq" id="WP_263234054.1">
    <property type="nucleotide sequence ID" value="NZ_CP106793.1"/>
</dbReference>